<keyword evidence="1" id="KW-0732">Signal</keyword>
<evidence type="ECO:0008006" key="4">
    <source>
        <dbReference type="Google" id="ProtNLM"/>
    </source>
</evidence>
<comment type="caution">
    <text evidence="2">The sequence shown here is derived from an EMBL/GenBank/DDBJ whole genome shotgun (WGS) entry which is preliminary data.</text>
</comment>
<sequence>MHPLSRIAAVLLAWLPAFAAQADSPAQQYGLALEAQTAGDYPRMLALLQSAAGAGHVPAQRTLGLALLGGPALYGQAIASDPCAARHWLARAARAQGAAPPAVFARPRAQLPAGCQP</sequence>
<dbReference type="SUPFAM" id="SSF81901">
    <property type="entry name" value="HCP-like"/>
    <property type="match status" value="1"/>
</dbReference>
<dbReference type="Gene3D" id="1.25.40.10">
    <property type="entry name" value="Tetratricopeptide repeat domain"/>
    <property type="match status" value="1"/>
</dbReference>
<gene>
    <name evidence="2" type="ORF">CAL23_17800</name>
</gene>
<reference evidence="2 3" key="1">
    <citation type="submission" date="2017-05" db="EMBL/GenBank/DDBJ databases">
        <title>Complete and WGS of Bordetella genogroups.</title>
        <authorList>
            <person name="Spilker T."/>
            <person name="Lipuma J."/>
        </authorList>
    </citation>
    <scope>NUCLEOTIDE SEQUENCE [LARGE SCALE GENOMIC DNA]</scope>
    <source>
        <strain evidence="2 3">AU3139</strain>
    </source>
</reference>
<keyword evidence="3" id="KW-1185">Reference proteome</keyword>
<organism evidence="2 3">
    <name type="scientific">Bordetella genomosp. 6</name>
    <dbReference type="NCBI Taxonomy" id="463024"/>
    <lineage>
        <taxon>Bacteria</taxon>
        <taxon>Pseudomonadati</taxon>
        <taxon>Pseudomonadota</taxon>
        <taxon>Betaproteobacteria</taxon>
        <taxon>Burkholderiales</taxon>
        <taxon>Alcaligenaceae</taxon>
        <taxon>Bordetella</taxon>
    </lineage>
</organism>
<proteinExistence type="predicted"/>
<feature type="signal peptide" evidence="1">
    <location>
        <begin position="1"/>
        <end position="19"/>
    </location>
</feature>
<feature type="chain" id="PRO_5045540173" description="Sel1 repeat family protein" evidence="1">
    <location>
        <begin position="20"/>
        <end position="117"/>
    </location>
</feature>
<evidence type="ECO:0000256" key="1">
    <source>
        <dbReference type="SAM" id="SignalP"/>
    </source>
</evidence>
<dbReference type="RefSeq" id="WP_033468178.1">
    <property type="nucleotide sequence ID" value="NZ_NEVV01000006.1"/>
</dbReference>
<protein>
    <recommendedName>
        <fullName evidence="4">Sel1 repeat family protein</fullName>
    </recommendedName>
</protein>
<dbReference type="InterPro" id="IPR011990">
    <property type="entry name" value="TPR-like_helical_dom_sf"/>
</dbReference>
<accession>A0ABX4F926</accession>
<dbReference type="EMBL" id="NEVV01000006">
    <property type="protein sequence ID" value="OZI73038.1"/>
    <property type="molecule type" value="Genomic_DNA"/>
</dbReference>
<evidence type="ECO:0000313" key="2">
    <source>
        <dbReference type="EMBL" id="OZI73038.1"/>
    </source>
</evidence>
<evidence type="ECO:0000313" key="3">
    <source>
        <dbReference type="Proteomes" id="UP000216524"/>
    </source>
</evidence>
<name>A0ABX4F926_9BORD</name>
<dbReference type="Proteomes" id="UP000216524">
    <property type="component" value="Unassembled WGS sequence"/>
</dbReference>